<dbReference type="PANTHER" id="PTHR42743">
    <property type="entry name" value="AMINO-ACID AMINOTRANSFERASE"/>
    <property type="match status" value="1"/>
</dbReference>
<evidence type="ECO:0000313" key="3">
    <source>
        <dbReference type="Proteomes" id="UP000651156"/>
    </source>
</evidence>
<keyword evidence="2" id="KW-0808">Transferase</keyword>
<evidence type="ECO:0000313" key="2">
    <source>
        <dbReference type="EMBL" id="MBE9192238.1"/>
    </source>
</evidence>
<keyword evidence="2" id="KW-0032">Aminotransferase</keyword>
<comment type="similarity">
    <text evidence="1">Belongs to the class-IV pyridoxal-phosphate-dependent aminotransferase family.</text>
</comment>
<organism evidence="2 3">
    <name type="scientific">Gloeocapsopsis crepidinum LEGE 06123</name>
    <dbReference type="NCBI Taxonomy" id="588587"/>
    <lineage>
        <taxon>Bacteria</taxon>
        <taxon>Bacillati</taxon>
        <taxon>Cyanobacteriota</taxon>
        <taxon>Cyanophyceae</taxon>
        <taxon>Oscillatoriophycideae</taxon>
        <taxon>Chroococcales</taxon>
        <taxon>Chroococcaceae</taxon>
        <taxon>Gloeocapsopsis</taxon>
    </lineage>
</organism>
<sequence length="279" mass="31491">MTYIYYINGKYTTADESCLPINDLGIVRGYGVFDFLRTYNGIPFKLSEHVQRLQKSAELIGLNLPWSTPEIEAIAQETFNRNHLPDANIRIIATGGMSTDFITPSGEPSLIVIVTPVTEYPETYYTQGVKVITVQAERFIPGAKSLNYISAIMALQQAKQVNAIEALYINQQRHVLEGTTTNLFIFRDNKLITPKENILQGITREVVLELAKIEFEIVEQPIHYSDLNNCDEAFITATNKEIMPITQIDDLQISSGKSGKNTQNLIHLFRNYTRFGHGL</sequence>
<dbReference type="Pfam" id="PF01063">
    <property type="entry name" value="Aminotran_4"/>
    <property type="match status" value="1"/>
</dbReference>
<dbReference type="InterPro" id="IPR043131">
    <property type="entry name" value="BCAT-like_N"/>
</dbReference>
<reference evidence="2 3" key="1">
    <citation type="submission" date="2020-10" db="EMBL/GenBank/DDBJ databases">
        <authorList>
            <person name="Castelo-Branco R."/>
            <person name="Eusebio N."/>
            <person name="Adriana R."/>
            <person name="Vieira A."/>
            <person name="Brugerolle De Fraissinette N."/>
            <person name="Rezende De Castro R."/>
            <person name="Schneider M.P."/>
            <person name="Vasconcelos V."/>
            <person name="Leao P.N."/>
        </authorList>
    </citation>
    <scope>NUCLEOTIDE SEQUENCE [LARGE SCALE GENOMIC DNA]</scope>
    <source>
        <strain evidence="2 3">LEGE 06123</strain>
    </source>
</reference>
<dbReference type="InterPro" id="IPR050571">
    <property type="entry name" value="Class-IV_PLP-Dep_Aminotrnsfr"/>
</dbReference>
<protein>
    <submittedName>
        <fullName evidence="2">Aminotransferase class IV</fullName>
    </submittedName>
</protein>
<dbReference type="SUPFAM" id="SSF56752">
    <property type="entry name" value="D-aminoacid aminotransferase-like PLP-dependent enzymes"/>
    <property type="match status" value="1"/>
</dbReference>
<dbReference type="Gene3D" id="3.30.470.10">
    <property type="match status" value="1"/>
</dbReference>
<dbReference type="EMBL" id="JADEWN010000050">
    <property type="protein sequence ID" value="MBE9192238.1"/>
    <property type="molecule type" value="Genomic_DNA"/>
</dbReference>
<dbReference type="InterPro" id="IPR001544">
    <property type="entry name" value="Aminotrans_IV"/>
</dbReference>
<name>A0ABR9UW10_9CHRO</name>
<evidence type="ECO:0000256" key="1">
    <source>
        <dbReference type="ARBA" id="ARBA00009320"/>
    </source>
</evidence>
<dbReference type="InterPro" id="IPR036038">
    <property type="entry name" value="Aminotransferase-like"/>
</dbReference>
<gene>
    <name evidence="2" type="ORF">IQ230_18130</name>
</gene>
<proteinExistence type="inferred from homology"/>
<dbReference type="PANTHER" id="PTHR42743:SF11">
    <property type="entry name" value="AMINODEOXYCHORISMATE LYASE"/>
    <property type="match status" value="1"/>
</dbReference>
<dbReference type="Proteomes" id="UP000651156">
    <property type="component" value="Unassembled WGS sequence"/>
</dbReference>
<dbReference type="InterPro" id="IPR043132">
    <property type="entry name" value="BCAT-like_C"/>
</dbReference>
<dbReference type="Gene3D" id="3.20.10.10">
    <property type="entry name" value="D-amino Acid Aminotransferase, subunit A, domain 2"/>
    <property type="match status" value="1"/>
</dbReference>
<keyword evidence="3" id="KW-1185">Reference proteome</keyword>
<comment type="caution">
    <text evidence="2">The sequence shown here is derived from an EMBL/GenBank/DDBJ whole genome shotgun (WGS) entry which is preliminary data.</text>
</comment>
<accession>A0ABR9UW10</accession>
<dbReference type="GO" id="GO:0008483">
    <property type="term" value="F:transaminase activity"/>
    <property type="evidence" value="ECO:0007669"/>
    <property type="project" value="UniProtKB-KW"/>
</dbReference>
<dbReference type="RefSeq" id="WP_193933679.1">
    <property type="nucleotide sequence ID" value="NZ_CAWPMZ010000086.1"/>
</dbReference>